<dbReference type="GO" id="GO:0031419">
    <property type="term" value="F:cobalamin binding"/>
    <property type="evidence" value="ECO:0007669"/>
    <property type="project" value="InterPro"/>
</dbReference>
<dbReference type="InterPro" id="IPR006158">
    <property type="entry name" value="Cobalamin-bd"/>
</dbReference>
<evidence type="ECO:0000256" key="2">
    <source>
        <dbReference type="ARBA" id="ARBA00022691"/>
    </source>
</evidence>
<dbReference type="Gene3D" id="3.40.50.280">
    <property type="entry name" value="Cobalamin-binding domain"/>
    <property type="match status" value="1"/>
</dbReference>
<accession>X1PWQ0</accession>
<reference evidence="7" key="1">
    <citation type="journal article" date="2014" name="Front. Microbiol.">
        <title>High frequency of phylogenetically diverse reductive dehalogenase-homologous genes in deep subseafloor sedimentary metagenomes.</title>
        <authorList>
            <person name="Kawai M."/>
            <person name="Futagami T."/>
            <person name="Toyoda A."/>
            <person name="Takaki Y."/>
            <person name="Nishi S."/>
            <person name="Hori S."/>
            <person name="Arai W."/>
            <person name="Tsubouchi T."/>
            <person name="Morono Y."/>
            <person name="Uchiyama I."/>
            <person name="Ito T."/>
            <person name="Fujiyama A."/>
            <person name="Inagaki F."/>
            <person name="Takami H."/>
        </authorList>
    </citation>
    <scope>NUCLEOTIDE SEQUENCE</scope>
    <source>
        <strain evidence="7">Expedition CK06-06</strain>
    </source>
</reference>
<dbReference type="GO" id="GO:0046872">
    <property type="term" value="F:metal ion binding"/>
    <property type="evidence" value="ECO:0007669"/>
    <property type="project" value="UniProtKB-KW"/>
</dbReference>
<organism evidence="7">
    <name type="scientific">marine sediment metagenome</name>
    <dbReference type="NCBI Taxonomy" id="412755"/>
    <lineage>
        <taxon>unclassified sequences</taxon>
        <taxon>metagenomes</taxon>
        <taxon>ecological metagenomes</taxon>
    </lineage>
</organism>
<comment type="cofactor">
    <cofactor evidence="1">
        <name>[4Fe-4S] cluster</name>
        <dbReference type="ChEBI" id="CHEBI:49883"/>
    </cofactor>
</comment>
<keyword evidence="2" id="KW-0949">S-adenosyl-L-methionine</keyword>
<dbReference type="AlphaFoldDB" id="X1PWQ0"/>
<evidence type="ECO:0000259" key="6">
    <source>
        <dbReference type="PROSITE" id="PS51332"/>
    </source>
</evidence>
<protein>
    <recommendedName>
        <fullName evidence="6">B12-binding domain-containing protein</fullName>
    </recommendedName>
</protein>
<dbReference type="EMBL" id="BARV01026646">
    <property type="protein sequence ID" value="GAI43290.1"/>
    <property type="molecule type" value="Genomic_DNA"/>
</dbReference>
<gene>
    <name evidence="7" type="ORF">S06H3_43017</name>
</gene>
<dbReference type="CDD" id="cd02068">
    <property type="entry name" value="radical_SAM_B12_BD"/>
    <property type="match status" value="1"/>
</dbReference>
<keyword evidence="4" id="KW-0408">Iron</keyword>
<evidence type="ECO:0000256" key="3">
    <source>
        <dbReference type="ARBA" id="ARBA00022723"/>
    </source>
</evidence>
<evidence type="ECO:0000256" key="1">
    <source>
        <dbReference type="ARBA" id="ARBA00001966"/>
    </source>
</evidence>
<comment type="caution">
    <text evidence="7">The sequence shown here is derived from an EMBL/GenBank/DDBJ whole genome shotgun (WGS) entry which is preliminary data.</text>
</comment>
<dbReference type="Pfam" id="PF02310">
    <property type="entry name" value="B12-binding"/>
    <property type="match status" value="1"/>
</dbReference>
<evidence type="ECO:0000313" key="7">
    <source>
        <dbReference type="EMBL" id="GAI43290.1"/>
    </source>
</evidence>
<evidence type="ECO:0000256" key="5">
    <source>
        <dbReference type="ARBA" id="ARBA00023014"/>
    </source>
</evidence>
<proteinExistence type="predicted"/>
<name>X1PWQ0_9ZZZZ</name>
<dbReference type="GO" id="GO:0051536">
    <property type="term" value="F:iron-sulfur cluster binding"/>
    <property type="evidence" value="ECO:0007669"/>
    <property type="project" value="UniProtKB-KW"/>
</dbReference>
<dbReference type="PANTHER" id="PTHR43409">
    <property type="entry name" value="ANAEROBIC MAGNESIUM-PROTOPORPHYRIN IX MONOMETHYL ESTER CYCLASE-RELATED"/>
    <property type="match status" value="1"/>
</dbReference>
<sequence>MYRKVLLVSPPSSSRLGAVRPPTGLGYLAQSLLEAGIDYAVEDMRVRGRPSALLRRIRAYQPDLIGLSMVSFEHKRSYELIRCIKEGYPSASIVVGGAHVSALGESVLEECPEMDFGVVQEGERVLVELCKGETALEEIPGLIYRRDGAILSGPEARMITDLDGIAFPR</sequence>
<dbReference type="InterPro" id="IPR036724">
    <property type="entry name" value="Cobalamin-bd_sf"/>
</dbReference>
<feature type="domain" description="B12-binding" evidence="6">
    <location>
        <begin position="3"/>
        <end position="140"/>
    </location>
</feature>
<dbReference type="PANTHER" id="PTHR43409:SF7">
    <property type="entry name" value="BLL1977 PROTEIN"/>
    <property type="match status" value="1"/>
</dbReference>
<dbReference type="InterPro" id="IPR051198">
    <property type="entry name" value="BchE-like"/>
</dbReference>
<evidence type="ECO:0000256" key="4">
    <source>
        <dbReference type="ARBA" id="ARBA00023004"/>
    </source>
</evidence>
<dbReference type="SUPFAM" id="SSF52242">
    <property type="entry name" value="Cobalamin (vitamin B12)-binding domain"/>
    <property type="match status" value="1"/>
</dbReference>
<keyword evidence="3" id="KW-0479">Metal-binding</keyword>
<keyword evidence="5" id="KW-0411">Iron-sulfur</keyword>
<dbReference type="PROSITE" id="PS51332">
    <property type="entry name" value="B12_BINDING"/>
    <property type="match status" value="1"/>
</dbReference>